<protein>
    <submittedName>
        <fullName evidence="3">Jacalin-like lectin domain</fullName>
    </submittedName>
</protein>
<evidence type="ECO:0000313" key="4">
    <source>
        <dbReference type="Proteomes" id="UP000602510"/>
    </source>
</evidence>
<dbReference type="Proteomes" id="UP000602510">
    <property type="component" value="Unassembled WGS sequence"/>
</dbReference>
<gene>
    <name evidence="3" type="ORF">GN244_ATG03158</name>
</gene>
<dbReference type="InterPro" id="IPR001229">
    <property type="entry name" value="Jacalin-like_lectin_dom"/>
</dbReference>
<comment type="caution">
    <text evidence="3">The sequence shown here is derived from an EMBL/GenBank/DDBJ whole genome shotgun (WGS) entry which is preliminary data.</text>
</comment>
<dbReference type="InterPro" id="IPR036404">
    <property type="entry name" value="Jacalin-like_lectin_dom_sf"/>
</dbReference>
<accession>A0A833WNW0</accession>
<evidence type="ECO:0000313" key="3">
    <source>
        <dbReference type="EMBL" id="KAF4044450.1"/>
    </source>
</evidence>
<keyword evidence="1" id="KW-0732">Signal</keyword>
<dbReference type="SMART" id="SM00915">
    <property type="entry name" value="Jacalin"/>
    <property type="match status" value="1"/>
</dbReference>
<dbReference type="EMBL" id="WSZM01000069">
    <property type="protein sequence ID" value="KAF4044450.1"/>
    <property type="molecule type" value="Genomic_DNA"/>
</dbReference>
<evidence type="ECO:0000259" key="2">
    <source>
        <dbReference type="PROSITE" id="PS51752"/>
    </source>
</evidence>
<proteinExistence type="predicted"/>
<reference evidence="3" key="1">
    <citation type="submission" date="2020-04" db="EMBL/GenBank/DDBJ databases">
        <title>Hybrid Assembly of Korean Phytophthora infestans isolates.</title>
        <authorList>
            <person name="Prokchorchik M."/>
            <person name="Lee Y."/>
            <person name="Seo J."/>
            <person name="Cho J.-H."/>
            <person name="Park Y.-E."/>
            <person name="Jang D.-C."/>
            <person name="Im J.-S."/>
            <person name="Choi J.-G."/>
            <person name="Park H.-J."/>
            <person name="Lee G.-B."/>
            <person name="Lee Y.-G."/>
            <person name="Hong S.-Y."/>
            <person name="Cho K."/>
            <person name="Sohn K.H."/>
        </authorList>
    </citation>
    <scope>NUCLEOTIDE SEQUENCE</scope>
    <source>
        <strain evidence="3">KR_1_A1</strain>
    </source>
</reference>
<feature type="chain" id="PRO_5032986833" evidence="1">
    <location>
        <begin position="25"/>
        <end position="249"/>
    </location>
</feature>
<sequence>MRVLHLVLATVVALASINNGVALASKTALRSQSNEYTALEANIASEDIDSEARKGAAGGGGGVGGGGGGTAYRPVYAGYGGHRGDGGDGGYEAATLPPGVYVGPEFGGPHGDDFTDASLVKSGQKVLSIILRAAERVDAVILTIVNPAGEENTFYHGGFGGVLKTPLTLAQGEYITVMEAHAGKHKGRTRVKYIKFTTNLGNFIEGGTRTDKTGSDTAEDGYQLGGFAGRSGDELDLVSAIWTSIQPVV</sequence>
<name>A0A833WNW0_PHYIN</name>
<dbReference type="Gene3D" id="2.100.10.30">
    <property type="entry name" value="Jacalin-like lectin domain"/>
    <property type="match status" value="1"/>
</dbReference>
<keyword evidence="4" id="KW-1185">Reference proteome</keyword>
<organism evidence="3 4">
    <name type="scientific">Phytophthora infestans</name>
    <name type="common">Potato late blight agent</name>
    <name type="synonym">Botrytis infestans</name>
    <dbReference type="NCBI Taxonomy" id="4787"/>
    <lineage>
        <taxon>Eukaryota</taxon>
        <taxon>Sar</taxon>
        <taxon>Stramenopiles</taxon>
        <taxon>Oomycota</taxon>
        <taxon>Peronosporomycetes</taxon>
        <taxon>Peronosporales</taxon>
        <taxon>Peronosporaceae</taxon>
        <taxon>Phytophthora</taxon>
    </lineage>
</organism>
<evidence type="ECO:0000256" key="1">
    <source>
        <dbReference type="SAM" id="SignalP"/>
    </source>
</evidence>
<dbReference type="PROSITE" id="PS51752">
    <property type="entry name" value="JACALIN_LECTIN"/>
    <property type="match status" value="1"/>
</dbReference>
<dbReference type="Pfam" id="PF01419">
    <property type="entry name" value="Jacalin"/>
    <property type="match status" value="1"/>
</dbReference>
<dbReference type="SUPFAM" id="SSF51101">
    <property type="entry name" value="Mannose-binding lectins"/>
    <property type="match status" value="1"/>
</dbReference>
<feature type="signal peptide" evidence="1">
    <location>
        <begin position="1"/>
        <end position="24"/>
    </location>
</feature>
<feature type="domain" description="Jacalin-type lectin" evidence="2">
    <location>
        <begin position="100"/>
        <end position="244"/>
    </location>
</feature>
<keyword evidence="3" id="KW-0430">Lectin</keyword>
<dbReference type="GO" id="GO:0030246">
    <property type="term" value="F:carbohydrate binding"/>
    <property type="evidence" value="ECO:0007669"/>
    <property type="project" value="UniProtKB-KW"/>
</dbReference>
<dbReference type="AlphaFoldDB" id="A0A833WNW0"/>